<evidence type="ECO:0000313" key="2">
    <source>
        <dbReference type="WBParaSite" id="nRc.2.0.1.t30388-RA"/>
    </source>
</evidence>
<organism evidence="1 2">
    <name type="scientific">Romanomermis culicivorax</name>
    <name type="common">Nematode worm</name>
    <dbReference type="NCBI Taxonomy" id="13658"/>
    <lineage>
        <taxon>Eukaryota</taxon>
        <taxon>Metazoa</taxon>
        <taxon>Ecdysozoa</taxon>
        <taxon>Nematoda</taxon>
        <taxon>Enoplea</taxon>
        <taxon>Dorylaimia</taxon>
        <taxon>Mermithida</taxon>
        <taxon>Mermithoidea</taxon>
        <taxon>Mermithidae</taxon>
        <taxon>Romanomermis</taxon>
    </lineage>
</organism>
<keyword evidence="1" id="KW-1185">Reference proteome</keyword>
<sequence length="276" mass="31265">MILSGAPKVLVELWLFNFYILSTTPRFFLADDLCISSQLIFSVGLIIVDCSTGGGSKKSIGQLVLDFMSDSILSFDSMVTGLPIVTKDAKYVVTIQKSLGRMFMQNITEKSLSKAKIIDEFLPLDEFTVLPGLNFENWILYATSKFSNNLIGVEIPSGKEESTKMSILWQELYTKTFSPSFFEQINRLFNVKSSSNYTGSPVVLESSNLDFLVLPEQSSGFTVYKWQSPFENSTWSSSSPTNLFLQENCRYRDDVRDRNFKTSESVHRKLMIKLDN</sequence>
<dbReference type="Proteomes" id="UP000887565">
    <property type="component" value="Unplaced"/>
</dbReference>
<name>A0A915JWD1_ROMCU</name>
<evidence type="ECO:0000313" key="1">
    <source>
        <dbReference type="Proteomes" id="UP000887565"/>
    </source>
</evidence>
<dbReference type="WBParaSite" id="nRc.2.0.1.t30388-RA">
    <property type="protein sequence ID" value="nRc.2.0.1.t30388-RA"/>
    <property type="gene ID" value="nRc.2.0.1.g30388"/>
</dbReference>
<dbReference type="AlphaFoldDB" id="A0A915JWD1"/>
<protein>
    <submittedName>
        <fullName evidence="2">Uncharacterized protein</fullName>
    </submittedName>
</protein>
<proteinExistence type="predicted"/>
<accession>A0A915JWD1</accession>
<reference evidence="2" key="1">
    <citation type="submission" date="2022-11" db="UniProtKB">
        <authorList>
            <consortium name="WormBaseParasite"/>
        </authorList>
    </citation>
    <scope>IDENTIFICATION</scope>
</reference>